<evidence type="ECO:0000256" key="2">
    <source>
        <dbReference type="HAMAP-Rule" id="MF_00338"/>
    </source>
</evidence>
<protein>
    <recommendedName>
        <fullName evidence="2">UPF0145 protein AOLFYP35_00044</fullName>
    </recommendedName>
</protein>
<evidence type="ECO:0000256" key="1">
    <source>
        <dbReference type="ARBA" id="ARBA00010751"/>
    </source>
</evidence>
<reference evidence="3" key="1">
    <citation type="submission" date="2019-11" db="EMBL/GenBank/DDBJ databases">
        <authorList>
            <person name="Feng L."/>
        </authorList>
    </citation>
    <scope>NUCLEOTIDE SEQUENCE</scope>
    <source>
        <strain evidence="3">AodontolyticusLFYP35</strain>
    </source>
</reference>
<dbReference type="SUPFAM" id="SSF117782">
    <property type="entry name" value="YbjQ-like"/>
    <property type="match status" value="1"/>
</dbReference>
<dbReference type="AlphaFoldDB" id="A0A6N2QVW7"/>
<comment type="similarity">
    <text evidence="1 2">Belongs to the UPF0145 family.</text>
</comment>
<organism evidence="3">
    <name type="scientific">Schaalia odontolytica</name>
    <dbReference type="NCBI Taxonomy" id="1660"/>
    <lineage>
        <taxon>Bacteria</taxon>
        <taxon>Bacillati</taxon>
        <taxon>Actinomycetota</taxon>
        <taxon>Actinomycetes</taxon>
        <taxon>Actinomycetales</taxon>
        <taxon>Actinomycetaceae</taxon>
        <taxon>Schaalia</taxon>
    </lineage>
</organism>
<accession>A0A6N2QVW7</accession>
<evidence type="ECO:0000313" key="3">
    <source>
        <dbReference type="EMBL" id="VYS72683.1"/>
    </source>
</evidence>
<dbReference type="Pfam" id="PF01906">
    <property type="entry name" value="YbjQ_1"/>
    <property type="match status" value="1"/>
</dbReference>
<sequence length="105" mass="10884">MIAVTTPTLEGAPIKRYYGIVSGETFAGVNLFKDIGAGLSNLFGGRSSSYEEELFEASQTAINEMCQRAKAMGANAVVGVHVDYFTAGADNGMLAAIATGTAVEV</sequence>
<dbReference type="InterPro" id="IPR002765">
    <property type="entry name" value="UPF0145_YbjQ-like"/>
</dbReference>
<gene>
    <name evidence="3" type="ORF">AOLFYP35_00044</name>
</gene>
<dbReference type="HAMAP" id="MF_00338">
    <property type="entry name" value="UPF0145"/>
    <property type="match status" value="1"/>
</dbReference>
<dbReference type="InterPro" id="IPR035439">
    <property type="entry name" value="UPF0145_dom_sf"/>
</dbReference>
<dbReference type="EMBL" id="CACRSM010000001">
    <property type="protein sequence ID" value="VYS72683.1"/>
    <property type="molecule type" value="Genomic_DNA"/>
</dbReference>
<dbReference type="Gene3D" id="3.30.110.70">
    <property type="entry name" value="Hypothetical protein apc22750. Chain B"/>
    <property type="match status" value="1"/>
</dbReference>
<name>A0A6N2QVW7_9ACTO</name>
<proteinExistence type="inferred from homology"/>
<dbReference type="PANTHER" id="PTHR34068">
    <property type="entry name" value="UPF0145 PROTEIN YBJQ"/>
    <property type="match status" value="1"/>
</dbReference>
<dbReference type="PANTHER" id="PTHR34068:SF1">
    <property type="entry name" value="UPF0145 PROTEIN YBJQ"/>
    <property type="match status" value="1"/>
</dbReference>